<keyword evidence="1" id="KW-0472">Membrane</keyword>
<comment type="caution">
    <text evidence="2">The sequence shown here is derived from an EMBL/GenBank/DDBJ whole genome shotgun (WGS) entry which is preliminary data.</text>
</comment>
<feature type="transmembrane region" description="Helical" evidence="1">
    <location>
        <begin position="43"/>
        <end position="60"/>
    </location>
</feature>
<name>A0A562ZLJ8_9BURK</name>
<gene>
    <name evidence="2" type="ORF">FN976_19385</name>
</gene>
<evidence type="ECO:0000256" key="1">
    <source>
        <dbReference type="SAM" id="Phobius"/>
    </source>
</evidence>
<reference evidence="2 3" key="1">
    <citation type="submission" date="2019-07" db="EMBL/GenBank/DDBJ databases">
        <title>Caenimonas sedimenti sp. nov., isolated from activated sludge.</title>
        <authorList>
            <person name="Xu J."/>
        </authorList>
    </citation>
    <scope>NUCLEOTIDE SEQUENCE [LARGE SCALE GENOMIC DNA]</scope>
    <source>
        <strain evidence="2 3">HX-9-20</strain>
    </source>
</reference>
<dbReference type="AlphaFoldDB" id="A0A562ZLJ8"/>
<dbReference type="EMBL" id="VOBQ01000015">
    <property type="protein sequence ID" value="TWO69452.1"/>
    <property type="molecule type" value="Genomic_DNA"/>
</dbReference>
<sequence>MAFTVSSASRRLVMAVLLSLATVGAIIRYFAPNPSTLRDVGTLLLVLWLPAVGNFVAYLIRKVPRGAPPPLDFDEGSVFTAQLTAQVESVPVPAGFAASVSDTGGRCTLVVGRRGFSARLAEPLASVLARADNPSLPIELLRPAAGLPHLAPGTDFHVLLGNQAVAKGRVVSHTRP</sequence>
<protein>
    <submittedName>
        <fullName evidence="2">Uncharacterized protein</fullName>
    </submittedName>
</protein>
<organism evidence="2 3">
    <name type="scientific">Caenimonas sedimenti</name>
    <dbReference type="NCBI Taxonomy" id="2596921"/>
    <lineage>
        <taxon>Bacteria</taxon>
        <taxon>Pseudomonadati</taxon>
        <taxon>Pseudomonadota</taxon>
        <taxon>Betaproteobacteria</taxon>
        <taxon>Burkholderiales</taxon>
        <taxon>Comamonadaceae</taxon>
        <taxon>Caenimonas</taxon>
    </lineage>
</organism>
<feature type="transmembrane region" description="Helical" evidence="1">
    <location>
        <begin position="12"/>
        <end position="31"/>
    </location>
</feature>
<keyword evidence="3" id="KW-1185">Reference proteome</keyword>
<keyword evidence="1" id="KW-0812">Transmembrane</keyword>
<accession>A0A562ZLJ8</accession>
<keyword evidence="1" id="KW-1133">Transmembrane helix</keyword>
<dbReference type="RefSeq" id="WP_145894710.1">
    <property type="nucleotide sequence ID" value="NZ_VOBQ01000015.1"/>
</dbReference>
<dbReference type="Proteomes" id="UP000318199">
    <property type="component" value="Unassembled WGS sequence"/>
</dbReference>
<proteinExistence type="predicted"/>
<evidence type="ECO:0000313" key="3">
    <source>
        <dbReference type="Proteomes" id="UP000318199"/>
    </source>
</evidence>
<dbReference type="OrthoDB" id="8858118at2"/>
<evidence type="ECO:0000313" key="2">
    <source>
        <dbReference type="EMBL" id="TWO69452.1"/>
    </source>
</evidence>